<name>A0A3M2RQR9_9HYPO</name>
<reference evidence="1 2" key="1">
    <citation type="submission" date="2017-06" db="EMBL/GenBank/DDBJ databases">
        <title>Comparative genomic analysis of Ambrosia Fusariam Clade fungi.</title>
        <authorList>
            <person name="Stajich J.E."/>
            <person name="Carrillo J."/>
            <person name="Kijimoto T."/>
            <person name="Eskalen A."/>
            <person name="O'Donnell K."/>
            <person name="Kasson M."/>
        </authorList>
    </citation>
    <scope>NUCLEOTIDE SEQUENCE [LARGE SCALE GENOMIC DNA]</scope>
    <source>
        <strain evidence="1">UCR3666</strain>
    </source>
</reference>
<evidence type="ECO:0000313" key="2">
    <source>
        <dbReference type="Proteomes" id="UP000277212"/>
    </source>
</evidence>
<accession>A0A3M2RQR9</accession>
<evidence type="ECO:0000313" key="1">
    <source>
        <dbReference type="EMBL" id="RMJ07549.1"/>
    </source>
</evidence>
<organism evidence="1 2">
    <name type="scientific">Fusarium kuroshium</name>
    <dbReference type="NCBI Taxonomy" id="2010991"/>
    <lineage>
        <taxon>Eukaryota</taxon>
        <taxon>Fungi</taxon>
        <taxon>Dikarya</taxon>
        <taxon>Ascomycota</taxon>
        <taxon>Pezizomycotina</taxon>
        <taxon>Sordariomycetes</taxon>
        <taxon>Hypocreomycetidae</taxon>
        <taxon>Hypocreales</taxon>
        <taxon>Nectriaceae</taxon>
        <taxon>Fusarium</taxon>
        <taxon>Fusarium solani species complex</taxon>
    </lineage>
</organism>
<gene>
    <name evidence="1" type="ORF">CDV36_012846</name>
</gene>
<keyword evidence="2" id="KW-1185">Reference proteome</keyword>
<dbReference type="AlphaFoldDB" id="A0A3M2RQR9"/>
<comment type="caution">
    <text evidence="1">The sequence shown here is derived from an EMBL/GenBank/DDBJ whole genome shotgun (WGS) entry which is preliminary data.</text>
</comment>
<dbReference type="EMBL" id="NKUJ01000334">
    <property type="protein sequence ID" value="RMJ07549.1"/>
    <property type="molecule type" value="Genomic_DNA"/>
</dbReference>
<dbReference type="OrthoDB" id="4732505at2759"/>
<protein>
    <submittedName>
        <fullName evidence="1">Uncharacterized protein</fullName>
    </submittedName>
</protein>
<sequence length="58" mass="6650">MPTNQQAIDWAQDVIDKRGPLESIKADIDEEVKYEDIPEELKAYEVKDEQSDQDGGKK</sequence>
<dbReference type="Proteomes" id="UP000277212">
    <property type="component" value="Unassembled WGS sequence"/>
</dbReference>
<proteinExistence type="predicted"/>